<keyword evidence="4" id="KW-0862">Zinc</keyword>
<dbReference type="EMBL" id="HAEE01006490">
    <property type="protein sequence ID" value="SBR26510.1"/>
    <property type="molecule type" value="Transcribed_RNA"/>
</dbReference>
<feature type="region of interest" description="Disordered" evidence="6">
    <location>
        <begin position="63"/>
        <end position="256"/>
    </location>
</feature>
<keyword evidence="1" id="KW-0479">Metal-binding</keyword>
<feature type="compositionally biased region" description="Acidic residues" evidence="6">
    <location>
        <begin position="217"/>
        <end position="235"/>
    </location>
</feature>
<dbReference type="SMART" id="SM00355">
    <property type="entry name" value="ZnF_C2H2"/>
    <property type="match status" value="1"/>
</dbReference>
<accession>A0A1A8K2A2</accession>
<evidence type="ECO:0000256" key="3">
    <source>
        <dbReference type="ARBA" id="ARBA00022771"/>
    </source>
</evidence>
<evidence type="ECO:0000313" key="8">
    <source>
        <dbReference type="EMBL" id="SBR26510.1"/>
    </source>
</evidence>
<dbReference type="Gene3D" id="3.30.160.60">
    <property type="entry name" value="Classic Zinc Finger"/>
    <property type="match status" value="1"/>
</dbReference>
<feature type="non-terminal residue" evidence="8">
    <location>
        <position position="1"/>
    </location>
</feature>
<evidence type="ECO:0000259" key="7">
    <source>
        <dbReference type="PROSITE" id="PS50157"/>
    </source>
</evidence>
<evidence type="ECO:0000256" key="4">
    <source>
        <dbReference type="ARBA" id="ARBA00022833"/>
    </source>
</evidence>
<evidence type="ECO:0000256" key="5">
    <source>
        <dbReference type="PROSITE-ProRule" id="PRU00042"/>
    </source>
</evidence>
<name>A0A1A8K2A2_NOTKU</name>
<feature type="domain" description="C2H2-type" evidence="7">
    <location>
        <begin position="266"/>
        <end position="295"/>
    </location>
</feature>
<dbReference type="PROSITE" id="PS00028">
    <property type="entry name" value="ZINC_FINGER_C2H2_1"/>
    <property type="match status" value="1"/>
</dbReference>
<feature type="region of interest" description="Disordered" evidence="6">
    <location>
        <begin position="1"/>
        <end position="29"/>
    </location>
</feature>
<reference evidence="8" key="1">
    <citation type="submission" date="2016-05" db="EMBL/GenBank/DDBJ databases">
        <authorList>
            <person name="Lavstsen T."/>
            <person name="Jespersen J.S."/>
        </authorList>
    </citation>
    <scope>NUCLEOTIDE SEQUENCE</scope>
    <source>
        <tissue evidence="8">Brain</tissue>
    </source>
</reference>
<dbReference type="AlphaFoldDB" id="A0A1A8K2A2"/>
<feature type="compositionally biased region" description="Basic and acidic residues" evidence="6">
    <location>
        <begin position="1"/>
        <end position="25"/>
    </location>
</feature>
<keyword evidence="3 5" id="KW-0863">Zinc-finger</keyword>
<dbReference type="InterPro" id="IPR036236">
    <property type="entry name" value="Znf_C2H2_sf"/>
</dbReference>
<keyword evidence="2" id="KW-0677">Repeat</keyword>
<proteinExistence type="predicted"/>
<protein>
    <recommendedName>
        <fullName evidence="7">C2H2-type domain-containing protein</fullName>
    </recommendedName>
</protein>
<dbReference type="GO" id="GO:0008270">
    <property type="term" value="F:zinc ion binding"/>
    <property type="evidence" value="ECO:0007669"/>
    <property type="project" value="UniProtKB-KW"/>
</dbReference>
<evidence type="ECO:0000256" key="2">
    <source>
        <dbReference type="ARBA" id="ARBA00022737"/>
    </source>
</evidence>
<sequence>VKEEAPEDRSAGVDQQDSEKYHIKEEQEELWSSLEGEQLHLKEETDGARFPFIVCIKSDADEEKPLLSQLQQQQTEDKDVPTCSSADQMTTETGGGAENSRIPDLNPHEQTSDSSETEMSGDVDEEDDDVNIDSELSDTGDRVNDCNKSRSSESDDSRTREEMDEKPLHLHFHNHPVKEGSVPTSSLAGQMTAKVGGGAETSKNLDLDPNEKTSDSSEIEVSGEDEDDVNLDSECSDSGPETGNGDHGCNENKSSESDIKTVNKSFSCPVCGIRFLHKWSLQEHVRVTSHLAVKSSECSVNTKC</sequence>
<reference evidence="8" key="2">
    <citation type="submission" date="2016-06" db="EMBL/GenBank/DDBJ databases">
        <title>The genome of a short-lived fish provides insights into sex chromosome evolution and the genetic control of aging.</title>
        <authorList>
            <person name="Reichwald K."/>
            <person name="Felder M."/>
            <person name="Petzold A."/>
            <person name="Koch P."/>
            <person name="Groth M."/>
            <person name="Platzer M."/>
        </authorList>
    </citation>
    <scope>NUCLEOTIDE SEQUENCE</scope>
    <source>
        <tissue evidence="8">Brain</tissue>
    </source>
</reference>
<dbReference type="SUPFAM" id="SSF57667">
    <property type="entry name" value="beta-beta-alpha zinc fingers"/>
    <property type="match status" value="1"/>
</dbReference>
<dbReference type="InterPro" id="IPR013087">
    <property type="entry name" value="Znf_C2H2_type"/>
</dbReference>
<feature type="compositionally biased region" description="Acidic residues" evidence="6">
    <location>
        <begin position="115"/>
        <end position="138"/>
    </location>
</feature>
<feature type="compositionally biased region" description="Basic and acidic residues" evidence="6">
    <location>
        <begin position="203"/>
        <end position="215"/>
    </location>
</feature>
<feature type="compositionally biased region" description="Basic and acidic residues" evidence="6">
    <location>
        <begin position="139"/>
        <end position="168"/>
    </location>
</feature>
<feature type="non-terminal residue" evidence="8">
    <location>
        <position position="304"/>
    </location>
</feature>
<feature type="compositionally biased region" description="Polar residues" evidence="6">
    <location>
        <begin position="82"/>
        <end position="92"/>
    </location>
</feature>
<evidence type="ECO:0000256" key="1">
    <source>
        <dbReference type="ARBA" id="ARBA00022723"/>
    </source>
</evidence>
<organism evidence="8">
    <name type="scientific">Nothobranchius kuhntae</name>
    <name type="common">Beira killifish</name>
    <dbReference type="NCBI Taxonomy" id="321403"/>
    <lineage>
        <taxon>Eukaryota</taxon>
        <taxon>Metazoa</taxon>
        <taxon>Chordata</taxon>
        <taxon>Craniata</taxon>
        <taxon>Vertebrata</taxon>
        <taxon>Euteleostomi</taxon>
        <taxon>Actinopterygii</taxon>
        <taxon>Neopterygii</taxon>
        <taxon>Teleostei</taxon>
        <taxon>Neoteleostei</taxon>
        <taxon>Acanthomorphata</taxon>
        <taxon>Ovalentaria</taxon>
        <taxon>Atherinomorphae</taxon>
        <taxon>Cyprinodontiformes</taxon>
        <taxon>Nothobranchiidae</taxon>
        <taxon>Nothobranchius</taxon>
    </lineage>
</organism>
<dbReference type="FunFam" id="3.30.160.60:FF:000100">
    <property type="entry name" value="Zinc finger 45-like"/>
    <property type="match status" value="1"/>
</dbReference>
<evidence type="ECO:0000256" key="6">
    <source>
        <dbReference type="SAM" id="MobiDB-lite"/>
    </source>
</evidence>
<dbReference type="PROSITE" id="PS50157">
    <property type="entry name" value="ZINC_FINGER_C2H2_2"/>
    <property type="match status" value="1"/>
</dbReference>
<gene>
    <name evidence="8" type="primary">Nfu_g_1_015640</name>
</gene>